<evidence type="ECO:0000313" key="2">
    <source>
        <dbReference type="WBParaSite" id="SPAL_0000004500.1"/>
    </source>
</evidence>
<organism evidence="1 2">
    <name type="scientific">Strongyloides papillosus</name>
    <name type="common">Intestinal threadworm</name>
    <dbReference type="NCBI Taxonomy" id="174720"/>
    <lineage>
        <taxon>Eukaryota</taxon>
        <taxon>Metazoa</taxon>
        <taxon>Ecdysozoa</taxon>
        <taxon>Nematoda</taxon>
        <taxon>Chromadorea</taxon>
        <taxon>Rhabditida</taxon>
        <taxon>Tylenchina</taxon>
        <taxon>Panagrolaimomorpha</taxon>
        <taxon>Strongyloidoidea</taxon>
        <taxon>Strongyloididae</taxon>
        <taxon>Strongyloides</taxon>
    </lineage>
</organism>
<reference evidence="2" key="1">
    <citation type="submission" date="2017-02" db="UniProtKB">
        <authorList>
            <consortium name="WormBaseParasite"/>
        </authorList>
    </citation>
    <scope>IDENTIFICATION</scope>
</reference>
<sequence length="76" mass="8653">MAVEIATALKTPPILIMIDAKYLMDIIDNDGLDISDLEFEKRGYKNLSVWVIIRKLVQENPDLKHLSTLIQGRVIC</sequence>
<dbReference type="WBParaSite" id="SPAL_0000004500.1">
    <property type="protein sequence ID" value="SPAL_0000004500.1"/>
    <property type="gene ID" value="SPAL_0000004500"/>
</dbReference>
<evidence type="ECO:0000313" key="1">
    <source>
        <dbReference type="Proteomes" id="UP000046392"/>
    </source>
</evidence>
<name>A0A0N5B1U4_STREA</name>
<keyword evidence="1" id="KW-1185">Reference proteome</keyword>
<dbReference type="AlphaFoldDB" id="A0A0N5B1U4"/>
<proteinExistence type="predicted"/>
<accession>A0A0N5B1U4</accession>
<dbReference type="Proteomes" id="UP000046392">
    <property type="component" value="Unplaced"/>
</dbReference>
<protein>
    <submittedName>
        <fullName evidence="2">TPP_enzyme_C domain-containing protein</fullName>
    </submittedName>
</protein>